<feature type="domain" description="DUF4094" evidence="2">
    <location>
        <begin position="128"/>
        <end position="184"/>
    </location>
</feature>
<dbReference type="EMBL" id="JABCRI010000013">
    <property type="protein sequence ID" value="KAF8394945.1"/>
    <property type="molecule type" value="Genomic_DNA"/>
</dbReference>
<name>A0A834YWF9_TETSI</name>
<feature type="transmembrane region" description="Helical" evidence="1">
    <location>
        <begin position="6"/>
        <end position="26"/>
    </location>
</feature>
<keyword evidence="1" id="KW-1133">Transmembrane helix</keyword>
<keyword evidence="1" id="KW-0472">Membrane</keyword>
<dbReference type="AlphaFoldDB" id="A0A834YWF9"/>
<accession>A0A834YWF9</accession>
<evidence type="ECO:0000259" key="2">
    <source>
        <dbReference type="Pfam" id="PF13334"/>
    </source>
</evidence>
<gene>
    <name evidence="3" type="ORF">HHK36_018884</name>
</gene>
<dbReference type="Proteomes" id="UP000655225">
    <property type="component" value="Unassembled WGS sequence"/>
</dbReference>
<keyword evidence="1" id="KW-0812">Transmembrane</keyword>
<dbReference type="InterPro" id="IPR025298">
    <property type="entry name" value="DUF4094"/>
</dbReference>
<evidence type="ECO:0000313" key="4">
    <source>
        <dbReference type="Proteomes" id="UP000655225"/>
    </source>
</evidence>
<evidence type="ECO:0000256" key="1">
    <source>
        <dbReference type="SAM" id="Phobius"/>
    </source>
</evidence>
<reference evidence="3 4" key="1">
    <citation type="submission" date="2020-04" db="EMBL/GenBank/DDBJ databases">
        <title>Plant Genome Project.</title>
        <authorList>
            <person name="Zhang R.-G."/>
        </authorList>
    </citation>
    <scope>NUCLEOTIDE SEQUENCE [LARGE SCALE GENOMIC DNA]</scope>
    <source>
        <strain evidence="3">YNK0</strain>
        <tissue evidence="3">Leaf</tissue>
    </source>
</reference>
<sequence length="203" mass="23056">MSDGHLSCSLYILCSFSKGLILLMILHAGRLLSMCIERLDDKNVHFFSKELEVQVRLEMLIGCLNKDPLETLKRDIPDEKCTNAFLGYGPEDFYFVVELTYEILLLSDLEDAKAMDVGAHESMVRSYHGKGMIKRSCKSFMRTEQRRGSLIRMLWERLMTHEAMQPGRSLDKTISKVQMELAVTGSSQEMGSLDSSPATFRSS</sequence>
<protein>
    <recommendedName>
        <fullName evidence="2">DUF4094 domain-containing protein</fullName>
    </recommendedName>
</protein>
<proteinExistence type="predicted"/>
<dbReference type="Pfam" id="PF13334">
    <property type="entry name" value="DUF4094"/>
    <property type="match status" value="1"/>
</dbReference>
<organism evidence="3 4">
    <name type="scientific">Tetracentron sinense</name>
    <name type="common">Spur-leaf</name>
    <dbReference type="NCBI Taxonomy" id="13715"/>
    <lineage>
        <taxon>Eukaryota</taxon>
        <taxon>Viridiplantae</taxon>
        <taxon>Streptophyta</taxon>
        <taxon>Embryophyta</taxon>
        <taxon>Tracheophyta</taxon>
        <taxon>Spermatophyta</taxon>
        <taxon>Magnoliopsida</taxon>
        <taxon>Trochodendrales</taxon>
        <taxon>Trochodendraceae</taxon>
        <taxon>Tetracentron</taxon>
    </lineage>
</organism>
<keyword evidence="4" id="KW-1185">Reference proteome</keyword>
<comment type="caution">
    <text evidence="3">The sequence shown here is derived from an EMBL/GenBank/DDBJ whole genome shotgun (WGS) entry which is preliminary data.</text>
</comment>
<evidence type="ECO:0000313" key="3">
    <source>
        <dbReference type="EMBL" id="KAF8394945.1"/>
    </source>
</evidence>
<dbReference type="OrthoDB" id="16820at2759"/>